<dbReference type="AlphaFoldDB" id="A0AAX0B0Y1"/>
<evidence type="ECO:0000313" key="2">
    <source>
        <dbReference type="EMBL" id="NRT88894.1"/>
    </source>
</evidence>
<evidence type="ECO:0000256" key="1">
    <source>
        <dbReference type="SAM" id="Coils"/>
    </source>
</evidence>
<reference evidence="2" key="1">
    <citation type="submission" date="2020-05" db="EMBL/GenBank/DDBJ databases">
        <authorList>
            <person name="Brown S."/>
            <person name="Huntemann M."/>
            <person name="Clum A."/>
            <person name="Spunde A."/>
            <person name="Palaniappan K."/>
            <person name="Ritter S."/>
            <person name="Mikhailova N."/>
            <person name="Chen I.-M."/>
            <person name="Stamatis D."/>
            <person name="Reddy T."/>
            <person name="O'Malley R."/>
            <person name="Daum C."/>
            <person name="Shapiro N."/>
            <person name="Ivanova N."/>
            <person name="Kyrpides N."/>
            <person name="Woyke T."/>
        </authorList>
    </citation>
    <scope>NUCLEOTIDE SEQUENCE</scope>
    <source>
        <strain evidence="2">DJ080</strain>
    </source>
</reference>
<keyword evidence="1" id="KW-0175">Coiled coil</keyword>
<dbReference type="RefSeq" id="WP_173711020.1">
    <property type="nucleotide sequence ID" value="NZ_JABSWW010000001.1"/>
</dbReference>
<feature type="coiled-coil region" evidence="1">
    <location>
        <begin position="84"/>
        <end position="111"/>
    </location>
</feature>
<sequence>MDYRIIKLKLSAFDKEFIYKDKEKKIIATYDDKDKTKKTRYTYDLDKKIKDKFDKVNKVKIKDNIEKKLSKKNLSDEEIKKQVEEQFEKSLNEIKSKITRQEENRVVLRDTELIRIIRTLNLKNNNIVDNGYININDIVCVSISTPIYKTIQNGIIIINDKKFIRLMASSGNVRNKKVFFISLDLYDKAMDILLCGLSKDLKHKKISKFNAYMGLPNSDTIPVTTPRIIVISDYKNKIEGTYNVVTKMLNGTFDFKPDQKDVLKNMPFDGAGLCSVEMAQQWQDDLKLDYLPSSFQFRAIIGVKGNLYVMDIKKYITEMVRENERYIIDAWGNRQEVINKDGELLVDAILTESQFKFKDYYDNFEEWKTAFETDLHSYHRTFNIAKYGNKENKNKVLLSYQPIQSLVLTDEEIKELCEPTIKIIDKMSNNVNEFLKYRGLLQEEKNELGETILVDTDMDRVPPYYKALKNNKNLFKDKYIQKKVQVDIKRFKENANKGMVFIDGNYQTLTIDLVGFMEVAMRQEVKGAVSENEVYSKYWLNKNKEIDLFNEENKNNEGFEEKERITELDIIRFPHIAQEHCLVSVIQKENDWFKYIDDGIIVSMWDSNNQKLGSADSDGDRILNTTSKVLINAVKKQPSNCILFKEEKDEVEENNNKKPKEPEPEPIAINNMKELIECDCRGMDASIGKVVNKTTILWSMDEDKEGLRNEYINVISVVGALVIDFVKTGVKEDVPQNIEKFIEGIHKPKFLKVKYKTLKQRQERVNKNVELVAKDEKELNEKQIELFSDTDCTMNKLYDHVNEELENIKSKFPKDEFKWIELLKYKKLNIDNDTYPLVVNKLQELKKEHDWITKKNSIDSSTFEYDSDKQMEKIDKYKFFYRYCKNQLINLNKECKRKDKLLDYVIYAFYADKDFAIKNESKDLLWNVFESELNIRIDDKKEFKNTEYNVAENEEQFKEQMEKLKIGKDKVKEKALQVSVTGIDDLEDENKTEVKFPKEKVFSLIDNLEISRNSKKLLMVLVMLNELYKVNKMELIIEQSKRGTLNKSALAKLTGLNIEKIQPSLRELFDNEYIKLNIKNNKEKIGCEVIFNYESKGNTVKIKDSNSIQKNIKN</sequence>
<dbReference type="Proteomes" id="UP001193748">
    <property type="component" value="Unassembled WGS sequence"/>
</dbReference>
<comment type="caution">
    <text evidence="2">The sequence shown here is derived from an EMBL/GenBank/DDBJ whole genome shotgun (WGS) entry which is preliminary data.</text>
</comment>
<gene>
    <name evidence="2" type="ORF">B0H41_002573</name>
</gene>
<accession>A0AAX0B0Y1</accession>
<protein>
    <submittedName>
        <fullName evidence="2">Uncharacterized protein</fullName>
    </submittedName>
</protein>
<name>A0AAX0B0Y1_CLOBE</name>
<reference evidence="2" key="2">
    <citation type="journal article" date="2022" name="Nat. Biotechnol.">
        <title>Carbon-negative production of acetone and isopropanol by gas fermentation at industrial pilot scale.</title>
        <authorList>
            <person name="Liew F.E."/>
            <person name="Nogle R."/>
            <person name="Abdalla T."/>
            <person name="Rasor B.J."/>
            <person name="Canter C."/>
            <person name="Jensen R.O."/>
            <person name="Wang L."/>
            <person name="Strutz J."/>
            <person name="Chirania P."/>
            <person name="De Tissera S."/>
            <person name="Mueller A.P."/>
            <person name="Ruan Z."/>
            <person name="Gao A."/>
            <person name="Tran L."/>
            <person name="Engle N.L."/>
            <person name="Bromley J.C."/>
            <person name="Daniell J."/>
            <person name="Conrado R."/>
            <person name="Tschaplinski T.J."/>
            <person name="Giannone R.J."/>
            <person name="Hettich R.L."/>
            <person name="Karim A.S."/>
            <person name="Simpson S.D."/>
            <person name="Brown S.D."/>
            <person name="Leang C."/>
            <person name="Jewett M.C."/>
            <person name="Kopke M."/>
        </authorList>
    </citation>
    <scope>NUCLEOTIDE SEQUENCE</scope>
    <source>
        <strain evidence="2">DJ080</strain>
    </source>
</reference>
<organism evidence="2 3">
    <name type="scientific">Clostridium beijerinckii</name>
    <name type="common">Clostridium MP</name>
    <dbReference type="NCBI Taxonomy" id="1520"/>
    <lineage>
        <taxon>Bacteria</taxon>
        <taxon>Bacillati</taxon>
        <taxon>Bacillota</taxon>
        <taxon>Clostridia</taxon>
        <taxon>Eubacteriales</taxon>
        <taxon>Clostridiaceae</taxon>
        <taxon>Clostridium</taxon>
    </lineage>
</organism>
<dbReference type="EMBL" id="JABSWW010000001">
    <property type="protein sequence ID" value="NRT88894.1"/>
    <property type="molecule type" value="Genomic_DNA"/>
</dbReference>
<proteinExistence type="predicted"/>
<evidence type="ECO:0000313" key="3">
    <source>
        <dbReference type="Proteomes" id="UP001193748"/>
    </source>
</evidence>